<name>A0A3B0WEJ1_9ZZZZ</name>
<dbReference type="InterPro" id="IPR024812">
    <property type="entry name" value="TPR_24"/>
</dbReference>
<protein>
    <submittedName>
        <fullName evidence="2">TPR repeat</fullName>
    </submittedName>
</protein>
<proteinExistence type="predicted"/>
<gene>
    <name evidence="2" type="ORF">MNBD_DELTA03-261</name>
</gene>
<dbReference type="AlphaFoldDB" id="A0A3B0WEJ1"/>
<dbReference type="SMART" id="SM00028">
    <property type="entry name" value="TPR"/>
    <property type="match status" value="2"/>
</dbReference>
<evidence type="ECO:0000256" key="1">
    <source>
        <dbReference type="SAM" id="MobiDB-lite"/>
    </source>
</evidence>
<organism evidence="2">
    <name type="scientific">hydrothermal vent metagenome</name>
    <dbReference type="NCBI Taxonomy" id="652676"/>
    <lineage>
        <taxon>unclassified sequences</taxon>
        <taxon>metagenomes</taxon>
        <taxon>ecological metagenomes</taxon>
    </lineage>
</organism>
<dbReference type="PANTHER" id="PTHR47050">
    <property type="entry name" value="TETRATRICOPEPTIDE REPEAT PROTEIN 24"/>
    <property type="match status" value="1"/>
</dbReference>
<dbReference type="EMBL" id="UOEX01000412">
    <property type="protein sequence ID" value="VAW42034.1"/>
    <property type="molecule type" value="Genomic_DNA"/>
</dbReference>
<dbReference type="InterPro" id="IPR019734">
    <property type="entry name" value="TPR_rpt"/>
</dbReference>
<sequence length="197" mass="22060">MSQSNTDTSSLSGFPAVEKEEEKSPAQQDYEQGMAFLNDKESAQAAAAFHNALLGFEQDNDEKGMANASIQLAEICLGNENYEQALKHCASAEAICASSKDTFSLICIKEKKAKIYSQWSKYGEAIKFYIELVDDYNQTRNPQGTVNSLETLAELYLQINDKEKAADSYNTIANIHKSFKHVTYFHRYEKKAAEALK</sequence>
<feature type="region of interest" description="Disordered" evidence="1">
    <location>
        <begin position="1"/>
        <end position="34"/>
    </location>
</feature>
<dbReference type="SUPFAM" id="SSF48452">
    <property type="entry name" value="TPR-like"/>
    <property type="match status" value="1"/>
</dbReference>
<accession>A0A3B0WEJ1</accession>
<reference evidence="2" key="1">
    <citation type="submission" date="2018-06" db="EMBL/GenBank/DDBJ databases">
        <authorList>
            <person name="Zhirakovskaya E."/>
        </authorList>
    </citation>
    <scope>NUCLEOTIDE SEQUENCE</scope>
</reference>
<feature type="compositionally biased region" description="Polar residues" evidence="1">
    <location>
        <begin position="1"/>
        <end position="12"/>
    </location>
</feature>
<dbReference type="Gene3D" id="1.25.40.10">
    <property type="entry name" value="Tetratricopeptide repeat domain"/>
    <property type="match status" value="2"/>
</dbReference>
<evidence type="ECO:0000313" key="2">
    <source>
        <dbReference type="EMBL" id="VAW42034.1"/>
    </source>
</evidence>
<dbReference type="PANTHER" id="PTHR47050:SF1">
    <property type="entry name" value="TETRATRICOPEPTIDE REPEAT PROTEIN 24-LIKE"/>
    <property type="match status" value="1"/>
</dbReference>
<dbReference type="InterPro" id="IPR011990">
    <property type="entry name" value="TPR-like_helical_dom_sf"/>
</dbReference>